<evidence type="ECO:0000313" key="2">
    <source>
        <dbReference type="Proteomes" id="UP000265566"/>
    </source>
</evidence>
<dbReference type="Proteomes" id="UP000265566">
    <property type="component" value="Chromosome 8"/>
</dbReference>
<sequence length="85" mass="9933">MVIMLKDVKEICIFLWGIGVLLLELLTGRKPFDRHASFESETECHAKERAKSGEMGFPFDGYQLVMEEEEDNIERVTRIFLSFDF</sequence>
<dbReference type="Gramene" id="rna49986">
    <property type="protein sequence ID" value="RHN43415.1"/>
    <property type="gene ID" value="gene49986"/>
</dbReference>
<dbReference type="Gene3D" id="1.10.510.10">
    <property type="entry name" value="Transferase(Phosphotransferase) domain 1"/>
    <property type="match status" value="1"/>
</dbReference>
<dbReference type="AlphaFoldDB" id="A0A396GX72"/>
<accession>A0A396GX72</accession>
<protein>
    <submittedName>
        <fullName evidence="1">Uncharacterized protein</fullName>
    </submittedName>
</protein>
<proteinExistence type="predicted"/>
<name>A0A396GX72_MEDTR</name>
<comment type="caution">
    <text evidence="1">The sequence shown here is derived from an EMBL/GenBank/DDBJ whole genome shotgun (WGS) entry which is preliminary data.</text>
</comment>
<gene>
    <name evidence="1" type="ORF">MtrunA17_Chr8g0387571</name>
</gene>
<evidence type="ECO:0000313" key="1">
    <source>
        <dbReference type="EMBL" id="RHN43415.1"/>
    </source>
</evidence>
<reference evidence="2" key="1">
    <citation type="journal article" date="2018" name="Nat. Plants">
        <title>Whole-genome landscape of Medicago truncatula symbiotic genes.</title>
        <authorList>
            <person name="Pecrix Y."/>
            <person name="Staton S.E."/>
            <person name="Sallet E."/>
            <person name="Lelandais-Briere C."/>
            <person name="Moreau S."/>
            <person name="Carrere S."/>
            <person name="Blein T."/>
            <person name="Jardinaud M.F."/>
            <person name="Latrasse D."/>
            <person name="Zouine M."/>
            <person name="Zahm M."/>
            <person name="Kreplak J."/>
            <person name="Mayjonade B."/>
            <person name="Satge C."/>
            <person name="Perez M."/>
            <person name="Cauet S."/>
            <person name="Marande W."/>
            <person name="Chantry-Darmon C."/>
            <person name="Lopez-Roques C."/>
            <person name="Bouchez O."/>
            <person name="Berard A."/>
            <person name="Debelle F."/>
            <person name="Munos S."/>
            <person name="Bendahmane A."/>
            <person name="Berges H."/>
            <person name="Niebel A."/>
            <person name="Buitink J."/>
            <person name="Frugier F."/>
            <person name="Benhamed M."/>
            <person name="Crespi M."/>
            <person name="Gouzy J."/>
            <person name="Gamas P."/>
        </authorList>
    </citation>
    <scope>NUCLEOTIDE SEQUENCE [LARGE SCALE GENOMIC DNA]</scope>
    <source>
        <strain evidence="2">cv. Jemalong A17</strain>
    </source>
</reference>
<organism evidence="1 2">
    <name type="scientific">Medicago truncatula</name>
    <name type="common">Barrel medic</name>
    <name type="synonym">Medicago tribuloides</name>
    <dbReference type="NCBI Taxonomy" id="3880"/>
    <lineage>
        <taxon>Eukaryota</taxon>
        <taxon>Viridiplantae</taxon>
        <taxon>Streptophyta</taxon>
        <taxon>Embryophyta</taxon>
        <taxon>Tracheophyta</taxon>
        <taxon>Spermatophyta</taxon>
        <taxon>Magnoliopsida</taxon>
        <taxon>eudicotyledons</taxon>
        <taxon>Gunneridae</taxon>
        <taxon>Pentapetalae</taxon>
        <taxon>rosids</taxon>
        <taxon>fabids</taxon>
        <taxon>Fabales</taxon>
        <taxon>Fabaceae</taxon>
        <taxon>Papilionoideae</taxon>
        <taxon>50 kb inversion clade</taxon>
        <taxon>NPAAA clade</taxon>
        <taxon>Hologalegina</taxon>
        <taxon>IRL clade</taxon>
        <taxon>Trifolieae</taxon>
        <taxon>Medicago</taxon>
    </lineage>
</organism>
<dbReference type="EMBL" id="PSQE01000008">
    <property type="protein sequence ID" value="RHN43415.1"/>
    <property type="molecule type" value="Genomic_DNA"/>
</dbReference>